<feature type="non-terminal residue" evidence="2">
    <location>
        <position position="1"/>
    </location>
</feature>
<sequence>NRAAAVVVAVAVTVTIRKYKKIGQGKETRKFREPMEMRTGWRMMNAIDRWRKREREIEFDRKKQAKIQQQFQVQQSQIEKDPEVNENQIERRSELKNSISLIRSEQNTKANPNIDLNYISPLHNTSHKPSSPHPLQHSPSAFLEETLAIQRTISPGDPEGYKEKESEPKQPKLQQCTGQLDVVEMFHEIMKPIIEEETKKSQAVLPGQYKHYSNKDGPAFFYPLKNYRPTPISRPKDLTLLEKQWKQFDWDVCEGVVPYCL</sequence>
<organism evidence="2 3">
    <name type="scientific">Streblomastix strix</name>
    <dbReference type="NCBI Taxonomy" id="222440"/>
    <lineage>
        <taxon>Eukaryota</taxon>
        <taxon>Metamonada</taxon>
        <taxon>Preaxostyla</taxon>
        <taxon>Oxymonadida</taxon>
        <taxon>Streblomastigidae</taxon>
        <taxon>Streblomastix</taxon>
    </lineage>
</organism>
<name>A0A5J4TTD6_9EUKA</name>
<feature type="region of interest" description="Disordered" evidence="1">
    <location>
        <begin position="153"/>
        <end position="174"/>
    </location>
</feature>
<evidence type="ECO:0000256" key="1">
    <source>
        <dbReference type="SAM" id="MobiDB-lite"/>
    </source>
</evidence>
<feature type="compositionally biased region" description="Basic and acidic residues" evidence="1">
    <location>
        <begin position="159"/>
        <end position="170"/>
    </location>
</feature>
<comment type="caution">
    <text evidence="2">The sequence shown here is derived from an EMBL/GenBank/DDBJ whole genome shotgun (WGS) entry which is preliminary data.</text>
</comment>
<evidence type="ECO:0000313" key="2">
    <source>
        <dbReference type="EMBL" id="KAA6360761.1"/>
    </source>
</evidence>
<evidence type="ECO:0000313" key="3">
    <source>
        <dbReference type="Proteomes" id="UP000324800"/>
    </source>
</evidence>
<dbReference type="Proteomes" id="UP000324800">
    <property type="component" value="Unassembled WGS sequence"/>
</dbReference>
<feature type="region of interest" description="Disordered" evidence="1">
    <location>
        <begin position="104"/>
        <end position="138"/>
    </location>
</feature>
<gene>
    <name evidence="2" type="ORF">EZS28_043712</name>
</gene>
<proteinExistence type="predicted"/>
<dbReference type="EMBL" id="SNRW01026487">
    <property type="protein sequence ID" value="KAA6360761.1"/>
    <property type="molecule type" value="Genomic_DNA"/>
</dbReference>
<accession>A0A5J4TTD6</accession>
<dbReference type="AlphaFoldDB" id="A0A5J4TTD6"/>
<protein>
    <submittedName>
        <fullName evidence="2">Uncharacterized protein</fullName>
    </submittedName>
</protein>
<feature type="compositionally biased region" description="Low complexity" evidence="1">
    <location>
        <begin position="127"/>
        <end position="138"/>
    </location>
</feature>
<reference evidence="2 3" key="1">
    <citation type="submission" date="2019-03" db="EMBL/GenBank/DDBJ databases">
        <title>Single cell metagenomics reveals metabolic interactions within the superorganism composed of flagellate Streblomastix strix and complex community of Bacteroidetes bacteria on its surface.</title>
        <authorList>
            <person name="Treitli S.C."/>
            <person name="Kolisko M."/>
            <person name="Husnik F."/>
            <person name="Keeling P."/>
            <person name="Hampl V."/>
        </authorList>
    </citation>
    <scope>NUCLEOTIDE SEQUENCE [LARGE SCALE GENOMIC DNA]</scope>
    <source>
        <strain evidence="2">ST1C</strain>
    </source>
</reference>